<dbReference type="EMBL" id="CADCUC010000033">
    <property type="protein sequence ID" value="CAA9306927.1"/>
    <property type="molecule type" value="Genomic_DNA"/>
</dbReference>
<name>A0A6J4KIE5_9HYPH</name>
<sequence>MGFTGVRGQVADRVSKPEAVLGYAPAIRFGRLRPGRRSWPYW</sequence>
<evidence type="ECO:0000313" key="1">
    <source>
        <dbReference type="EMBL" id="CAA9306927.1"/>
    </source>
</evidence>
<reference evidence="1" key="1">
    <citation type="submission" date="2020-02" db="EMBL/GenBank/DDBJ databases">
        <authorList>
            <person name="Meier V. D."/>
        </authorList>
    </citation>
    <scope>NUCLEOTIDE SEQUENCE</scope>
    <source>
        <strain evidence="1">AVDCRST_MAG90</strain>
    </source>
</reference>
<dbReference type="AlphaFoldDB" id="A0A6J4KIE5"/>
<gene>
    <name evidence="1" type="ORF">AVDCRST_MAG90-183</name>
</gene>
<organism evidence="1">
    <name type="scientific">uncultured Microvirga sp</name>
    <dbReference type="NCBI Taxonomy" id="412392"/>
    <lineage>
        <taxon>Bacteria</taxon>
        <taxon>Pseudomonadati</taxon>
        <taxon>Pseudomonadota</taxon>
        <taxon>Alphaproteobacteria</taxon>
        <taxon>Hyphomicrobiales</taxon>
        <taxon>Methylobacteriaceae</taxon>
        <taxon>Microvirga</taxon>
        <taxon>environmental samples</taxon>
    </lineage>
</organism>
<accession>A0A6J4KIE5</accession>
<protein>
    <submittedName>
        <fullName evidence="1">Uncharacterized protein</fullName>
    </submittedName>
</protein>
<proteinExistence type="predicted"/>